<keyword evidence="1" id="KW-1133">Transmembrane helix</keyword>
<dbReference type="EMBL" id="BQXS01012512">
    <property type="protein sequence ID" value="GKT24262.1"/>
    <property type="molecule type" value="Genomic_DNA"/>
</dbReference>
<accession>A0ABQ5K113</accession>
<protein>
    <submittedName>
        <fullName evidence="2">Uncharacterized protein</fullName>
    </submittedName>
</protein>
<evidence type="ECO:0000313" key="3">
    <source>
        <dbReference type="Proteomes" id="UP001057375"/>
    </source>
</evidence>
<comment type="caution">
    <text evidence="2">The sequence shown here is derived from an EMBL/GenBank/DDBJ whole genome shotgun (WGS) entry which is preliminary data.</text>
</comment>
<proteinExistence type="predicted"/>
<evidence type="ECO:0000313" key="2">
    <source>
        <dbReference type="EMBL" id="GKT24262.1"/>
    </source>
</evidence>
<sequence>MKFQISWADPVKELEKKVKENPYFPFNRVGDQKFLLQQSYVELYIALGVLVVSSLFLIISASLKQYILDGDKKTCTFKVGREMVIVNYHNIYIRLRKSESQFSSKELYGLMFDGYRIDSHPITIRPSHRTNAKLRELGKKIAKNLNINYFDPTNMSKHHVLRHQRRSEFVRDAEEDQIV</sequence>
<evidence type="ECO:0000256" key="1">
    <source>
        <dbReference type="SAM" id="Phobius"/>
    </source>
</evidence>
<dbReference type="Pfam" id="PF15158">
    <property type="entry name" value="TMEM249"/>
    <property type="match status" value="1"/>
</dbReference>
<keyword evidence="1" id="KW-0812">Transmembrane</keyword>
<gene>
    <name evidence="2" type="ORF">ADUPG1_012682</name>
</gene>
<dbReference type="PANTHER" id="PTHR35442:SF1">
    <property type="entry name" value="CATION CHANNEL SPERM-ASSOCIATED AUXILIARY SUBUNIT TMEM249"/>
    <property type="match status" value="1"/>
</dbReference>
<reference evidence="2" key="1">
    <citation type="submission" date="2022-03" db="EMBL/GenBank/DDBJ databases">
        <title>Draft genome sequence of Aduncisulcus paluster, a free-living microaerophilic Fornicata.</title>
        <authorList>
            <person name="Yuyama I."/>
            <person name="Kume K."/>
            <person name="Tamura T."/>
            <person name="Inagaki Y."/>
            <person name="Hashimoto T."/>
        </authorList>
    </citation>
    <scope>NUCLEOTIDE SEQUENCE</scope>
    <source>
        <strain evidence="2">NY0171</strain>
    </source>
</reference>
<feature type="transmembrane region" description="Helical" evidence="1">
    <location>
        <begin position="43"/>
        <end position="63"/>
    </location>
</feature>
<name>A0ABQ5K113_9EUKA</name>
<dbReference type="Proteomes" id="UP001057375">
    <property type="component" value="Unassembled WGS sequence"/>
</dbReference>
<organism evidence="2 3">
    <name type="scientific">Aduncisulcus paluster</name>
    <dbReference type="NCBI Taxonomy" id="2918883"/>
    <lineage>
        <taxon>Eukaryota</taxon>
        <taxon>Metamonada</taxon>
        <taxon>Carpediemonas-like organisms</taxon>
        <taxon>Aduncisulcus</taxon>
    </lineage>
</organism>
<dbReference type="PANTHER" id="PTHR35442">
    <property type="entry name" value="TRANSMEMBRANE PROTEIN 249"/>
    <property type="match status" value="1"/>
</dbReference>
<dbReference type="InterPro" id="IPR027861">
    <property type="entry name" value="TMEM249"/>
</dbReference>
<keyword evidence="1" id="KW-0472">Membrane</keyword>
<keyword evidence="3" id="KW-1185">Reference proteome</keyword>